<dbReference type="EMBL" id="CP032829">
    <property type="protein sequence ID" value="AYJ86889.1"/>
    <property type="molecule type" value="Genomic_DNA"/>
</dbReference>
<name>A0A494TBR6_SPHPE</name>
<dbReference type="Proteomes" id="UP000276254">
    <property type="component" value="Chromosome"/>
</dbReference>
<evidence type="ECO:0000313" key="3">
    <source>
        <dbReference type="Proteomes" id="UP000276254"/>
    </source>
</evidence>
<sequence length="62" mass="6967">MTEPLAFTIPEAVATSRVSRSEIYAALQRGDLEAKKRGRRTLILREELQRFMSSLPAYQAAA</sequence>
<dbReference type="AlphaFoldDB" id="A0A494TBR6"/>
<dbReference type="InterPro" id="IPR041657">
    <property type="entry name" value="HTH_17"/>
</dbReference>
<accession>A0A494TBR6</accession>
<gene>
    <name evidence="2" type="ORF">D3Y57_14250</name>
</gene>
<proteinExistence type="predicted"/>
<dbReference type="OrthoDB" id="7874861at2"/>
<dbReference type="GO" id="GO:0003677">
    <property type="term" value="F:DNA binding"/>
    <property type="evidence" value="ECO:0007669"/>
    <property type="project" value="UniProtKB-KW"/>
</dbReference>
<dbReference type="KEGG" id="spha:D3Y57_14250"/>
<organism evidence="2 3">
    <name type="scientific">Sphingomonas paeninsulae</name>
    <dbReference type="NCBI Taxonomy" id="2319844"/>
    <lineage>
        <taxon>Bacteria</taxon>
        <taxon>Pseudomonadati</taxon>
        <taxon>Pseudomonadota</taxon>
        <taxon>Alphaproteobacteria</taxon>
        <taxon>Sphingomonadales</taxon>
        <taxon>Sphingomonadaceae</taxon>
        <taxon>Sphingomonas</taxon>
    </lineage>
</organism>
<reference evidence="2 3" key="1">
    <citation type="submission" date="2018-09" db="EMBL/GenBank/DDBJ databases">
        <title>Sphingomonas peninsula sp. nov., isolated from fildes peninsula, Antarctic soil.</title>
        <authorList>
            <person name="Yingchao G."/>
        </authorList>
    </citation>
    <scope>NUCLEOTIDE SEQUENCE [LARGE SCALE GENOMIC DNA]</scope>
    <source>
        <strain evidence="2 3">YZ-8</strain>
    </source>
</reference>
<dbReference type="RefSeq" id="WP_121153627.1">
    <property type="nucleotide sequence ID" value="NZ_CP032829.1"/>
</dbReference>
<evidence type="ECO:0000313" key="2">
    <source>
        <dbReference type="EMBL" id="AYJ86889.1"/>
    </source>
</evidence>
<keyword evidence="3" id="KW-1185">Reference proteome</keyword>
<evidence type="ECO:0000259" key="1">
    <source>
        <dbReference type="Pfam" id="PF12728"/>
    </source>
</evidence>
<dbReference type="Pfam" id="PF12728">
    <property type="entry name" value="HTH_17"/>
    <property type="match status" value="1"/>
</dbReference>
<keyword evidence="2" id="KW-0238">DNA-binding</keyword>
<feature type="domain" description="Helix-turn-helix" evidence="1">
    <location>
        <begin position="7"/>
        <end position="54"/>
    </location>
</feature>
<protein>
    <submittedName>
        <fullName evidence="2">DNA-binding protein</fullName>
    </submittedName>
</protein>